<dbReference type="GO" id="GO:0010181">
    <property type="term" value="F:FMN binding"/>
    <property type="evidence" value="ECO:0007669"/>
    <property type="project" value="TreeGrafter"/>
</dbReference>
<dbReference type="InterPro" id="IPR026816">
    <property type="entry name" value="Flavodoxin_dom"/>
</dbReference>
<organism evidence="2 3">
    <name type="scientific">Lachnobacterium bovis</name>
    <dbReference type="NCBI Taxonomy" id="140626"/>
    <lineage>
        <taxon>Bacteria</taxon>
        <taxon>Bacillati</taxon>
        <taxon>Bacillota</taxon>
        <taxon>Clostridia</taxon>
        <taxon>Lachnospirales</taxon>
        <taxon>Lachnospiraceae</taxon>
        <taxon>Lachnobacterium</taxon>
    </lineage>
</organism>
<keyword evidence="3" id="KW-1185">Reference proteome</keyword>
<evidence type="ECO:0000313" key="2">
    <source>
        <dbReference type="EMBL" id="SER67769.1"/>
    </source>
</evidence>
<dbReference type="GO" id="GO:0006783">
    <property type="term" value="P:heme biosynthetic process"/>
    <property type="evidence" value="ECO:0007669"/>
    <property type="project" value="TreeGrafter"/>
</dbReference>
<name>A0A1H9R6V9_9FIRM</name>
<accession>A0A1H9R6V9</accession>
<dbReference type="RefSeq" id="WP_022749894.1">
    <property type="nucleotide sequence ID" value="NZ_FOGW01000007.1"/>
</dbReference>
<sequence>MKTAIIYYSKHHGNTKKLVDAIVESNPDIDLIDITEKHEVNLCKYDRIGIASGIYFGKFAKEILTFAKINLPEYSKVFFVYTYGSADKKSYTNEIKKIVKDLYCDVVGEYSCPGFDSFGPFKLIGGIQKDHPTEDEISGAIKFYDTVIEKTNALITKRKLRKKLQLEACN</sequence>
<dbReference type="OrthoDB" id="4564047at2"/>
<dbReference type="InterPro" id="IPR029039">
    <property type="entry name" value="Flavoprotein-like_sf"/>
</dbReference>
<dbReference type="Pfam" id="PF12724">
    <property type="entry name" value="Flavodoxin_5"/>
    <property type="match status" value="1"/>
</dbReference>
<protein>
    <submittedName>
        <fullName evidence="2">Flavodoxin</fullName>
    </submittedName>
</protein>
<dbReference type="Gene3D" id="3.40.50.360">
    <property type="match status" value="1"/>
</dbReference>
<dbReference type="Proteomes" id="UP000182471">
    <property type="component" value="Unassembled WGS sequence"/>
</dbReference>
<evidence type="ECO:0000313" key="3">
    <source>
        <dbReference type="Proteomes" id="UP000182471"/>
    </source>
</evidence>
<feature type="domain" description="Flavodoxin" evidence="1">
    <location>
        <begin position="5"/>
        <end position="92"/>
    </location>
</feature>
<dbReference type="PANTHER" id="PTHR38030:SF2">
    <property type="entry name" value="PROTOPORPHYRINOGEN IX DEHYDROGENASE [QUINONE]"/>
    <property type="match status" value="1"/>
</dbReference>
<dbReference type="PANTHER" id="PTHR38030">
    <property type="entry name" value="PROTOPORPHYRINOGEN IX DEHYDROGENASE [MENAQUINONE]"/>
    <property type="match status" value="1"/>
</dbReference>
<dbReference type="SUPFAM" id="SSF52218">
    <property type="entry name" value="Flavoproteins"/>
    <property type="match status" value="1"/>
</dbReference>
<evidence type="ECO:0000259" key="1">
    <source>
        <dbReference type="Pfam" id="PF12724"/>
    </source>
</evidence>
<gene>
    <name evidence="2" type="ORF">SAMN02910429_00772</name>
</gene>
<dbReference type="EMBL" id="FOGW01000007">
    <property type="protein sequence ID" value="SER67769.1"/>
    <property type="molecule type" value="Genomic_DNA"/>
</dbReference>
<dbReference type="InterPro" id="IPR052200">
    <property type="entry name" value="Protoporphyrinogen_IX_DH"/>
</dbReference>
<reference evidence="3" key="1">
    <citation type="submission" date="2016-10" db="EMBL/GenBank/DDBJ databases">
        <authorList>
            <person name="Varghese N."/>
            <person name="Submissions S."/>
        </authorList>
    </citation>
    <scope>NUCLEOTIDE SEQUENCE [LARGE SCALE GENOMIC DNA]</scope>
    <source>
        <strain evidence="3">S1b</strain>
    </source>
</reference>
<dbReference type="AlphaFoldDB" id="A0A1H9R6V9"/>
<proteinExistence type="predicted"/>
<dbReference type="GO" id="GO:0070819">
    <property type="term" value="F:menaquinone-dependent protoporphyrinogen oxidase activity"/>
    <property type="evidence" value="ECO:0007669"/>
    <property type="project" value="TreeGrafter"/>
</dbReference>